<dbReference type="GO" id="GO:0005634">
    <property type="term" value="C:nucleus"/>
    <property type="evidence" value="ECO:0007669"/>
    <property type="project" value="UniProtKB-SubCell"/>
</dbReference>
<accession>A0AAD9NWL6</accession>
<dbReference type="AlphaFoldDB" id="A0AAD9NWL6"/>
<keyword evidence="3" id="KW-0217">Developmental protein</keyword>
<dbReference type="GO" id="GO:0000981">
    <property type="term" value="F:DNA-binding transcription factor activity, RNA polymerase II-specific"/>
    <property type="evidence" value="ECO:0007669"/>
    <property type="project" value="InterPro"/>
</dbReference>
<dbReference type="PROSITE" id="PS50071">
    <property type="entry name" value="HOMEOBOX_2"/>
    <property type="match status" value="1"/>
</dbReference>
<evidence type="ECO:0000256" key="7">
    <source>
        <dbReference type="PROSITE-ProRule" id="PRU00108"/>
    </source>
</evidence>
<dbReference type="GO" id="GO:0030182">
    <property type="term" value="P:neuron differentiation"/>
    <property type="evidence" value="ECO:0007669"/>
    <property type="project" value="TreeGrafter"/>
</dbReference>
<dbReference type="InterPro" id="IPR019549">
    <property type="entry name" value="Homeobox-engrailed_C-terminal"/>
</dbReference>
<dbReference type="SUPFAM" id="SSF46689">
    <property type="entry name" value="Homeodomain-like"/>
    <property type="match status" value="1"/>
</dbReference>
<evidence type="ECO:0000256" key="8">
    <source>
        <dbReference type="RuleBase" id="RU000682"/>
    </source>
</evidence>
<feature type="domain" description="Homeobox" evidence="10">
    <location>
        <begin position="157"/>
        <end position="217"/>
    </location>
</feature>
<evidence type="ECO:0000313" key="11">
    <source>
        <dbReference type="EMBL" id="KAK2183810.1"/>
    </source>
</evidence>
<dbReference type="InterPro" id="IPR020479">
    <property type="entry name" value="HD_metazoa"/>
</dbReference>
<dbReference type="Proteomes" id="UP001209878">
    <property type="component" value="Unassembled WGS sequence"/>
</dbReference>
<evidence type="ECO:0000256" key="3">
    <source>
        <dbReference type="ARBA" id="ARBA00022473"/>
    </source>
</evidence>
<evidence type="ECO:0000313" key="12">
    <source>
        <dbReference type="Proteomes" id="UP001209878"/>
    </source>
</evidence>
<dbReference type="Pfam" id="PF10525">
    <property type="entry name" value="Engrail_1_C_sig"/>
    <property type="match status" value="1"/>
</dbReference>
<dbReference type="PRINTS" id="PR00024">
    <property type="entry name" value="HOMEOBOX"/>
</dbReference>
<name>A0AAD9NWL6_RIDPI</name>
<evidence type="ECO:0000259" key="10">
    <source>
        <dbReference type="PROSITE" id="PS50071"/>
    </source>
</evidence>
<feature type="region of interest" description="Disordered" evidence="9">
    <location>
        <begin position="138"/>
        <end position="165"/>
    </location>
</feature>
<comment type="caution">
    <text evidence="11">The sequence shown here is derived from an EMBL/GenBank/DDBJ whole genome shotgun (WGS) entry which is preliminary data.</text>
</comment>
<dbReference type="Pfam" id="PF00046">
    <property type="entry name" value="Homeodomain"/>
    <property type="match status" value="1"/>
</dbReference>
<reference evidence="11" key="1">
    <citation type="journal article" date="2023" name="Mol. Biol. Evol.">
        <title>Third-Generation Sequencing Reveals the Adaptive Role of the Epigenome in Three Deep-Sea Polychaetes.</title>
        <authorList>
            <person name="Perez M."/>
            <person name="Aroh O."/>
            <person name="Sun Y."/>
            <person name="Lan Y."/>
            <person name="Juniper S.K."/>
            <person name="Young C.R."/>
            <person name="Angers B."/>
            <person name="Qian P.Y."/>
        </authorList>
    </citation>
    <scope>NUCLEOTIDE SEQUENCE</scope>
    <source>
        <strain evidence="11">R07B-5</strain>
    </source>
</reference>
<dbReference type="Gene3D" id="1.10.10.60">
    <property type="entry name" value="Homeodomain-like"/>
    <property type="match status" value="1"/>
</dbReference>
<evidence type="ECO:0000256" key="1">
    <source>
        <dbReference type="ARBA" id="ARBA00004123"/>
    </source>
</evidence>
<dbReference type="PROSITE" id="PS00027">
    <property type="entry name" value="HOMEOBOX_1"/>
    <property type="match status" value="1"/>
</dbReference>
<evidence type="ECO:0000256" key="2">
    <source>
        <dbReference type="ARBA" id="ARBA00010896"/>
    </source>
</evidence>
<evidence type="ECO:0000256" key="9">
    <source>
        <dbReference type="SAM" id="MobiDB-lite"/>
    </source>
</evidence>
<protein>
    <recommendedName>
        <fullName evidence="10">Homeobox domain-containing protein</fullName>
    </recommendedName>
</protein>
<comment type="subcellular location">
    <subcellularLocation>
        <location evidence="1 7 8">Nucleus</location>
    </subcellularLocation>
</comment>
<feature type="compositionally biased region" description="Low complexity" evidence="9">
    <location>
        <begin position="141"/>
        <end position="150"/>
    </location>
</feature>
<evidence type="ECO:0000256" key="4">
    <source>
        <dbReference type="ARBA" id="ARBA00023125"/>
    </source>
</evidence>
<dbReference type="InterPro" id="IPR050720">
    <property type="entry name" value="Engrailed_Homeobox_TFs"/>
</dbReference>
<keyword evidence="12" id="KW-1185">Reference proteome</keyword>
<dbReference type="GO" id="GO:0000978">
    <property type="term" value="F:RNA polymerase II cis-regulatory region sequence-specific DNA binding"/>
    <property type="evidence" value="ECO:0007669"/>
    <property type="project" value="TreeGrafter"/>
</dbReference>
<dbReference type="PRINTS" id="PR00026">
    <property type="entry name" value="ENGRAILED"/>
</dbReference>
<organism evidence="11 12">
    <name type="scientific">Ridgeia piscesae</name>
    <name type="common">Tubeworm</name>
    <dbReference type="NCBI Taxonomy" id="27915"/>
    <lineage>
        <taxon>Eukaryota</taxon>
        <taxon>Metazoa</taxon>
        <taxon>Spiralia</taxon>
        <taxon>Lophotrochozoa</taxon>
        <taxon>Annelida</taxon>
        <taxon>Polychaeta</taxon>
        <taxon>Sedentaria</taxon>
        <taxon>Canalipalpata</taxon>
        <taxon>Sabellida</taxon>
        <taxon>Siboglinidae</taxon>
        <taxon>Ridgeia</taxon>
    </lineage>
</organism>
<keyword evidence="6 7" id="KW-0539">Nucleus</keyword>
<dbReference type="EMBL" id="JAODUO010000294">
    <property type="protein sequence ID" value="KAK2183810.1"/>
    <property type="molecule type" value="Genomic_DNA"/>
</dbReference>
<dbReference type="InterPro" id="IPR000747">
    <property type="entry name" value="HD_engrailed"/>
</dbReference>
<dbReference type="InterPro" id="IPR009057">
    <property type="entry name" value="Homeodomain-like_sf"/>
</dbReference>
<gene>
    <name evidence="11" type="ORF">NP493_295g04040</name>
</gene>
<evidence type="ECO:0000256" key="6">
    <source>
        <dbReference type="ARBA" id="ARBA00023242"/>
    </source>
</evidence>
<proteinExistence type="inferred from homology"/>
<dbReference type="SMART" id="SM00389">
    <property type="entry name" value="HOX"/>
    <property type="match status" value="1"/>
</dbReference>
<sequence>MSTLSMSPASEEKTMAPADPALVIPLRLTNFSIQEILKPTFGVRRASKEIDRERVEPRLSAFTANVRRHSAKTDSIVGEACYKHKTVKADIAESVPKHGSESPDSDCGSGKGLVWPAWVYCTRYSDRPSAGPRCRKLKRCNSSSNSNSNNESTKLSPEEKRPRTAFTNEQLNRLRDEFEANKYLTEDRRRRLASELHLNDYQVKIWFQNKRAKLKKSEGRRNPLALELMAQGLYVHSTLDSAKRADDSCSR</sequence>
<feature type="DNA-binding region" description="Homeobox" evidence="7">
    <location>
        <begin position="159"/>
        <end position="218"/>
    </location>
</feature>
<dbReference type="PANTHER" id="PTHR24341:SF6">
    <property type="entry name" value="HOMEOBOX PROTEIN INVECTED"/>
    <property type="match status" value="1"/>
</dbReference>
<keyword evidence="4 7" id="KW-0238">DNA-binding</keyword>
<comment type="similarity">
    <text evidence="2">Belongs to the engrailed homeobox family.</text>
</comment>
<keyword evidence="5 7" id="KW-0371">Homeobox</keyword>
<dbReference type="CDD" id="cd00086">
    <property type="entry name" value="homeodomain"/>
    <property type="match status" value="1"/>
</dbReference>
<evidence type="ECO:0000256" key="5">
    <source>
        <dbReference type="ARBA" id="ARBA00023155"/>
    </source>
</evidence>
<dbReference type="PANTHER" id="PTHR24341">
    <property type="entry name" value="HOMEOBOX PROTEIN ENGRAILED"/>
    <property type="match status" value="1"/>
</dbReference>
<dbReference type="InterPro" id="IPR001356">
    <property type="entry name" value="HD"/>
</dbReference>
<dbReference type="InterPro" id="IPR017970">
    <property type="entry name" value="Homeobox_CS"/>
</dbReference>